<accession>A0A0F3GY46</accession>
<protein>
    <submittedName>
        <fullName evidence="1">Uncharacterized protein</fullName>
    </submittedName>
</protein>
<dbReference type="EMBL" id="LACI01000419">
    <property type="protein sequence ID" value="KJU86884.1"/>
    <property type="molecule type" value="Genomic_DNA"/>
</dbReference>
<comment type="caution">
    <text evidence="1">The sequence shown here is derived from an EMBL/GenBank/DDBJ whole genome shotgun (WGS) entry which is preliminary data.</text>
</comment>
<sequence>MSVAVDTLNLMFLPEANVRVSMTSLSRGSLVATYSMFPSTLNGSVKYLMANFSVMSFKASG</sequence>
<gene>
    <name evidence="1" type="ORF">MBAV_000923</name>
</gene>
<evidence type="ECO:0000313" key="1">
    <source>
        <dbReference type="EMBL" id="KJU86884.1"/>
    </source>
</evidence>
<name>A0A0F3GY46_9BACT</name>
<evidence type="ECO:0000313" key="2">
    <source>
        <dbReference type="Proteomes" id="UP000033423"/>
    </source>
</evidence>
<organism evidence="1 2">
    <name type="scientific">Candidatus Magnetobacterium bavaricum</name>
    <dbReference type="NCBI Taxonomy" id="29290"/>
    <lineage>
        <taxon>Bacteria</taxon>
        <taxon>Pseudomonadati</taxon>
        <taxon>Nitrospirota</taxon>
        <taxon>Thermodesulfovibrionia</taxon>
        <taxon>Thermodesulfovibrionales</taxon>
        <taxon>Candidatus Magnetobacteriaceae</taxon>
        <taxon>Candidatus Magnetobacterium</taxon>
    </lineage>
</organism>
<dbReference type="Proteomes" id="UP000033423">
    <property type="component" value="Unassembled WGS sequence"/>
</dbReference>
<keyword evidence="2" id="KW-1185">Reference proteome</keyword>
<dbReference type="AlphaFoldDB" id="A0A0F3GY46"/>
<proteinExistence type="predicted"/>
<reference evidence="1 2" key="1">
    <citation type="submission" date="2015-02" db="EMBL/GenBank/DDBJ databases">
        <title>Single-cell genomics of uncultivated deep-branching MTB reveals a conserved set of magnetosome genes.</title>
        <authorList>
            <person name="Kolinko S."/>
            <person name="Richter M."/>
            <person name="Glockner F.O."/>
            <person name="Brachmann A."/>
            <person name="Schuler D."/>
        </authorList>
    </citation>
    <scope>NUCLEOTIDE SEQUENCE [LARGE SCALE GENOMIC DNA]</scope>
    <source>
        <strain evidence="1">TM-1</strain>
    </source>
</reference>